<accession>A0ABW3JLA6</accession>
<dbReference type="Proteomes" id="UP001597061">
    <property type="component" value="Unassembled WGS sequence"/>
</dbReference>
<sequence length="348" mass="39226">MKAFKYIAFLLLIAIIGTSIYISVQPNTFEVTRTRTINAPVEVVYNNVIDFKNWASWSAWVEKDPDMKITLPNKTSGVGGSYTWEDKDGIGTMKTVETIINALIVQKMQFANFPASDINWTFKPNKNGTTNVTWTITGKDLPFGFKAYAIFSGGMDKQIGPYYERSLEKLENAILEEMKKYSITVNGVTNHSGGYFLYNTASCKISELESKIQEMLPKVIDYAKRNHVTIAGVPFVNYHKWDEANNATIFSCGVPTIEQVITAEGDNIITGKFESFKAVKTTLKGNYSHLKEAWETTKKYIPKNGFEFSIDGPMLETYINNPENTINPANLITEIYIAIKEKDTLNIE</sequence>
<dbReference type="Pfam" id="PF10604">
    <property type="entry name" value="Polyketide_cyc2"/>
    <property type="match status" value="1"/>
</dbReference>
<dbReference type="SUPFAM" id="SSF55136">
    <property type="entry name" value="Probable bacterial effector-binding domain"/>
    <property type="match status" value="1"/>
</dbReference>
<gene>
    <name evidence="2" type="ORF">ACFQ1R_14210</name>
</gene>
<keyword evidence="3" id="KW-1185">Reference proteome</keyword>
<reference evidence="3" key="1">
    <citation type="journal article" date="2019" name="Int. J. Syst. Evol. Microbiol.">
        <title>The Global Catalogue of Microorganisms (GCM) 10K type strain sequencing project: providing services to taxonomists for standard genome sequencing and annotation.</title>
        <authorList>
            <consortium name="The Broad Institute Genomics Platform"/>
            <consortium name="The Broad Institute Genome Sequencing Center for Infectious Disease"/>
            <person name="Wu L."/>
            <person name="Ma J."/>
        </authorList>
    </citation>
    <scope>NUCLEOTIDE SEQUENCE [LARGE SCALE GENOMIC DNA]</scope>
    <source>
        <strain evidence="3">CCUG 62414</strain>
    </source>
</reference>
<dbReference type="InterPro" id="IPR023393">
    <property type="entry name" value="START-like_dom_sf"/>
</dbReference>
<comment type="caution">
    <text evidence="2">The sequence shown here is derived from an EMBL/GenBank/DDBJ whole genome shotgun (WGS) entry which is preliminary data.</text>
</comment>
<dbReference type="CDD" id="cd07818">
    <property type="entry name" value="SRPBCC_1"/>
    <property type="match status" value="1"/>
</dbReference>
<name>A0ABW3JLA6_9FLAO</name>
<dbReference type="SUPFAM" id="SSF55961">
    <property type="entry name" value="Bet v1-like"/>
    <property type="match status" value="1"/>
</dbReference>
<dbReference type="InterPro" id="IPR011256">
    <property type="entry name" value="Reg_factor_effector_dom_sf"/>
</dbReference>
<dbReference type="SMART" id="SM00871">
    <property type="entry name" value="AraC_E_bind"/>
    <property type="match status" value="1"/>
</dbReference>
<evidence type="ECO:0000259" key="1">
    <source>
        <dbReference type="SMART" id="SM00871"/>
    </source>
</evidence>
<organism evidence="2 3">
    <name type="scientific">Mariniflexile jejuense</name>
    <dbReference type="NCBI Taxonomy" id="1173582"/>
    <lineage>
        <taxon>Bacteria</taxon>
        <taxon>Pseudomonadati</taxon>
        <taxon>Bacteroidota</taxon>
        <taxon>Flavobacteriia</taxon>
        <taxon>Flavobacteriales</taxon>
        <taxon>Flavobacteriaceae</taxon>
        <taxon>Mariniflexile</taxon>
    </lineage>
</organism>
<protein>
    <submittedName>
        <fullName evidence="2">SRPBCC family protein</fullName>
    </submittedName>
</protein>
<dbReference type="InterPro" id="IPR029442">
    <property type="entry name" value="GyrI-like"/>
</dbReference>
<dbReference type="InterPro" id="IPR010499">
    <property type="entry name" value="AraC_E-bd"/>
</dbReference>
<dbReference type="Gene3D" id="3.20.80.10">
    <property type="entry name" value="Regulatory factor, effector binding domain"/>
    <property type="match status" value="1"/>
</dbReference>
<feature type="domain" description="AraC effector-binding" evidence="1">
    <location>
        <begin position="186"/>
        <end position="340"/>
    </location>
</feature>
<proteinExistence type="predicted"/>
<dbReference type="EMBL" id="JBHTJI010000042">
    <property type="protein sequence ID" value="MFD0991257.1"/>
    <property type="molecule type" value="Genomic_DNA"/>
</dbReference>
<evidence type="ECO:0000313" key="2">
    <source>
        <dbReference type="EMBL" id="MFD0991257.1"/>
    </source>
</evidence>
<dbReference type="Pfam" id="PF06445">
    <property type="entry name" value="GyrI-like"/>
    <property type="match status" value="1"/>
</dbReference>
<dbReference type="Gene3D" id="3.30.530.20">
    <property type="match status" value="1"/>
</dbReference>
<evidence type="ECO:0000313" key="3">
    <source>
        <dbReference type="Proteomes" id="UP001597061"/>
    </source>
</evidence>
<dbReference type="InterPro" id="IPR019587">
    <property type="entry name" value="Polyketide_cyclase/dehydratase"/>
</dbReference>
<dbReference type="RefSeq" id="WP_379926938.1">
    <property type="nucleotide sequence ID" value="NZ_JBHTJI010000042.1"/>
</dbReference>